<evidence type="ECO:0000256" key="8">
    <source>
        <dbReference type="SAM" id="Phobius"/>
    </source>
</evidence>
<feature type="domain" description="EamA" evidence="9">
    <location>
        <begin position="12"/>
        <end position="141"/>
    </location>
</feature>
<dbReference type="InterPro" id="IPR037185">
    <property type="entry name" value="EmrE-like"/>
</dbReference>
<feature type="transmembrane region" description="Helical" evidence="8">
    <location>
        <begin position="148"/>
        <end position="172"/>
    </location>
</feature>
<feature type="transmembrane region" description="Helical" evidence="8">
    <location>
        <begin position="124"/>
        <end position="142"/>
    </location>
</feature>
<evidence type="ECO:0000256" key="6">
    <source>
        <dbReference type="ARBA" id="ARBA00023136"/>
    </source>
</evidence>
<feature type="transmembrane region" description="Helical" evidence="8">
    <location>
        <begin position="279"/>
        <end position="297"/>
    </location>
</feature>
<evidence type="ECO:0000256" key="5">
    <source>
        <dbReference type="ARBA" id="ARBA00022989"/>
    </source>
</evidence>
<feature type="domain" description="EamA" evidence="9">
    <location>
        <begin position="158"/>
        <end position="293"/>
    </location>
</feature>
<dbReference type="PANTHER" id="PTHR32322:SF18">
    <property type="entry name" value="S-ADENOSYLMETHIONINE_S-ADENOSYLHOMOCYSTEINE TRANSPORTER"/>
    <property type="match status" value="1"/>
</dbReference>
<evidence type="ECO:0000256" key="1">
    <source>
        <dbReference type="ARBA" id="ARBA00004651"/>
    </source>
</evidence>
<organism evidence="10 11">
    <name type="scientific">Streptomyces luteolus</name>
    <dbReference type="NCBI Taxonomy" id="3043615"/>
    <lineage>
        <taxon>Bacteria</taxon>
        <taxon>Bacillati</taxon>
        <taxon>Actinomycetota</taxon>
        <taxon>Actinomycetes</taxon>
        <taxon>Kitasatosporales</taxon>
        <taxon>Streptomycetaceae</taxon>
        <taxon>Streptomyces</taxon>
    </lineage>
</organism>
<dbReference type="EMBL" id="JASCIS010000087">
    <property type="protein sequence ID" value="MDI3424303.1"/>
    <property type="molecule type" value="Genomic_DNA"/>
</dbReference>
<evidence type="ECO:0000256" key="7">
    <source>
        <dbReference type="SAM" id="MobiDB-lite"/>
    </source>
</evidence>
<comment type="similarity">
    <text evidence="2">Belongs to the EamA transporter family.</text>
</comment>
<feature type="transmembrane region" description="Helical" evidence="8">
    <location>
        <begin position="254"/>
        <end position="273"/>
    </location>
</feature>
<evidence type="ECO:0000256" key="3">
    <source>
        <dbReference type="ARBA" id="ARBA00022475"/>
    </source>
</evidence>
<evidence type="ECO:0000313" key="11">
    <source>
        <dbReference type="Proteomes" id="UP001237105"/>
    </source>
</evidence>
<evidence type="ECO:0000256" key="2">
    <source>
        <dbReference type="ARBA" id="ARBA00007362"/>
    </source>
</evidence>
<keyword evidence="5 8" id="KW-1133">Transmembrane helix</keyword>
<dbReference type="SUPFAM" id="SSF103481">
    <property type="entry name" value="Multidrug resistance efflux transporter EmrE"/>
    <property type="match status" value="2"/>
</dbReference>
<evidence type="ECO:0000259" key="9">
    <source>
        <dbReference type="Pfam" id="PF00892"/>
    </source>
</evidence>
<accession>A0ABT6T8T1</accession>
<comment type="subcellular location">
    <subcellularLocation>
        <location evidence="1">Cell membrane</location>
        <topology evidence="1">Multi-pass membrane protein</topology>
    </subcellularLocation>
</comment>
<comment type="caution">
    <text evidence="10">The sequence shown here is derived from an EMBL/GenBank/DDBJ whole genome shotgun (WGS) entry which is preliminary data.</text>
</comment>
<feature type="transmembrane region" description="Helical" evidence="8">
    <location>
        <begin position="98"/>
        <end position="117"/>
    </location>
</feature>
<keyword evidence="11" id="KW-1185">Reference proteome</keyword>
<evidence type="ECO:0000313" key="10">
    <source>
        <dbReference type="EMBL" id="MDI3424303.1"/>
    </source>
</evidence>
<proteinExistence type="inferred from homology"/>
<feature type="region of interest" description="Disordered" evidence="7">
    <location>
        <begin position="302"/>
        <end position="322"/>
    </location>
</feature>
<name>A0ABT6T8T1_9ACTN</name>
<dbReference type="InterPro" id="IPR000620">
    <property type="entry name" value="EamA_dom"/>
</dbReference>
<feature type="transmembrane region" description="Helical" evidence="8">
    <location>
        <begin position="224"/>
        <end position="242"/>
    </location>
</feature>
<dbReference type="RefSeq" id="WP_282540124.1">
    <property type="nucleotide sequence ID" value="NZ_JASCIS010000087.1"/>
</dbReference>
<dbReference type="Proteomes" id="UP001237105">
    <property type="component" value="Unassembled WGS sequence"/>
</dbReference>
<feature type="transmembrane region" description="Helical" evidence="8">
    <location>
        <begin position="184"/>
        <end position="212"/>
    </location>
</feature>
<feature type="transmembrane region" description="Helical" evidence="8">
    <location>
        <begin position="70"/>
        <end position="92"/>
    </location>
</feature>
<dbReference type="InterPro" id="IPR050638">
    <property type="entry name" value="AA-Vitamin_Transporters"/>
</dbReference>
<protein>
    <submittedName>
        <fullName evidence="10">DMT family transporter</fullName>
    </submittedName>
</protein>
<reference evidence="10 11" key="1">
    <citation type="submission" date="2023-05" db="EMBL/GenBank/DDBJ databases">
        <title>Draft genome sequence of Streptomyces sp. B-S-A12 isolated from a cave soil in Thailand.</title>
        <authorList>
            <person name="Chamroensaksri N."/>
            <person name="Muangham S."/>
        </authorList>
    </citation>
    <scope>NUCLEOTIDE SEQUENCE [LARGE SCALE GENOMIC DNA]</scope>
    <source>
        <strain evidence="10 11">B-S-A12</strain>
    </source>
</reference>
<dbReference type="Pfam" id="PF00892">
    <property type="entry name" value="EamA"/>
    <property type="match status" value="2"/>
</dbReference>
<keyword evidence="6 8" id="KW-0472">Membrane</keyword>
<evidence type="ECO:0000256" key="4">
    <source>
        <dbReference type="ARBA" id="ARBA00022692"/>
    </source>
</evidence>
<feature type="transmembrane region" description="Helical" evidence="8">
    <location>
        <begin position="37"/>
        <end position="58"/>
    </location>
</feature>
<dbReference type="PANTHER" id="PTHR32322">
    <property type="entry name" value="INNER MEMBRANE TRANSPORTER"/>
    <property type="match status" value="1"/>
</dbReference>
<gene>
    <name evidence="10" type="ORF">QIT00_38280</name>
</gene>
<sequence>MAGHKLAVAAAGGLATALAFGGMFAVAKSAFGHLDPFHLTLARFTLGAGIFVVALLLVEGRTALRTDGQLLKLWGLGSLGFAGFNLLTYVGLQSTPAPTASLIMATMPAITVIVMWARTKQRPSLPTLGLVLLALTGVSTVLGNGNPLTVFTGGIGVGGLLILAGVVGWVIYTTGAAAFPTWSILRYTAVTAVLGTFTVALVTLGAGFAGAIPTPSIADYTASWWQILYMAIPATAIAILAFNHATRTLGPANGVLFINLVPITAFAIEAIRGHQPTPAELTGVTITLGAVIANNIYGRHTAKRTATTTPPRPGTKPLTTAA</sequence>
<keyword evidence="3" id="KW-1003">Cell membrane</keyword>
<feature type="compositionally biased region" description="Low complexity" evidence="7">
    <location>
        <begin position="304"/>
        <end position="322"/>
    </location>
</feature>
<keyword evidence="4 8" id="KW-0812">Transmembrane</keyword>